<feature type="region of interest" description="Disordered" evidence="1">
    <location>
        <begin position="240"/>
        <end position="259"/>
    </location>
</feature>
<feature type="transmembrane region" description="Helical" evidence="2">
    <location>
        <begin position="290"/>
        <end position="318"/>
    </location>
</feature>
<keyword evidence="4" id="KW-1185">Reference proteome</keyword>
<evidence type="ECO:0008006" key="5">
    <source>
        <dbReference type="Google" id="ProtNLM"/>
    </source>
</evidence>
<keyword evidence="2" id="KW-1133">Transmembrane helix</keyword>
<organism evidence="3 4">
    <name type="scientific">Legionella lytica</name>
    <dbReference type="NCBI Taxonomy" id="96232"/>
    <lineage>
        <taxon>Bacteria</taxon>
        <taxon>Pseudomonadati</taxon>
        <taxon>Pseudomonadota</taxon>
        <taxon>Gammaproteobacteria</taxon>
        <taxon>Legionellales</taxon>
        <taxon>Legionellaceae</taxon>
        <taxon>Legionella</taxon>
    </lineage>
</organism>
<feature type="transmembrane region" description="Helical" evidence="2">
    <location>
        <begin position="330"/>
        <end position="351"/>
    </location>
</feature>
<dbReference type="Proteomes" id="UP001057474">
    <property type="component" value="Chromosome"/>
</dbReference>
<feature type="compositionally biased region" description="Acidic residues" evidence="1">
    <location>
        <begin position="450"/>
        <end position="460"/>
    </location>
</feature>
<protein>
    <recommendedName>
        <fullName evidence="5">Dot/Icm T4SS effector</fullName>
    </recommendedName>
</protein>
<feature type="region of interest" description="Disordered" evidence="1">
    <location>
        <begin position="376"/>
        <end position="466"/>
    </location>
</feature>
<gene>
    <name evidence="3" type="ORF">J2N86_08675</name>
</gene>
<evidence type="ECO:0000256" key="2">
    <source>
        <dbReference type="SAM" id="Phobius"/>
    </source>
</evidence>
<feature type="compositionally biased region" description="Polar residues" evidence="1">
    <location>
        <begin position="413"/>
        <end position="425"/>
    </location>
</feature>
<sequence>MSPNPLAKLIKPSMNSDMKQLKQYVSEYASAVDSLRVAGGGRGYTDVERAQAMQKLVNAAEKIKLFDLSGKEFEKGLQGFSSEQKRLLRLNYNEYLEIKNGQSSPQQLFKDLNINLPVPGPILDDAVLVKKLQKAVSSYNAAENTLRVGEFTTSYTDQMRKQDLQKLVNAAEEVKRLHSWIPKEQFEKAIAATIPEEDRKRMFNSYLSDMGKIASGEKNPKKLAADLRIELAIPAHTVPLTPPPNVVEPQADKPEESKKEGFFSRLKNKISDVASGFANYMKEHPVRGGLLIAGAVIGIGIIVAASVFTGGAAGAAAVGGFAALMGGGSAVVSGVLFGAAVSGSCAIALAYDVNKDMTAAKNTANLQARLNAGLTSPASAKPAVEEQPKPEPTQTHSWKCGTKCHEDRVHHLNNGNNEANIATTAESRESVHASRGPTAPSVDNLANETNNEEDREDDRETESPHM</sequence>
<proteinExistence type="predicted"/>
<accession>A0ABY4Y5L2</accession>
<dbReference type="EMBL" id="CP071527">
    <property type="protein sequence ID" value="USQ12781.1"/>
    <property type="molecule type" value="Genomic_DNA"/>
</dbReference>
<evidence type="ECO:0000313" key="3">
    <source>
        <dbReference type="EMBL" id="USQ12781.1"/>
    </source>
</evidence>
<name>A0ABY4Y5L2_9GAMM</name>
<evidence type="ECO:0000256" key="1">
    <source>
        <dbReference type="SAM" id="MobiDB-lite"/>
    </source>
</evidence>
<keyword evidence="2" id="KW-0812">Transmembrane</keyword>
<feature type="compositionally biased region" description="Basic and acidic residues" evidence="1">
    <location>
        <begin position="250"/>
        <end position="259"/>
    </location>
</feature>
<evidence type="ECO:0000313" key="4">
    <source>
        <dbReference type="Proteomes" id="UP001057474"/>
    </source>
</evidence>
<keyword evidence="2" id="KW-0472">Membrane</keyword>
<dbReference type="RefSeq" id="WP_252578995.1">
    <property type="nucleotide sequence ID" value="NZ_CP071527.1"/>
</dbReference>
<reference evidence="3" key="1">
    <citation type="submission" date="2021-03" db="EMBL/GenBank/DDBJ databases">
        <title>Legionella lytica PCM 2298.</title>
        <authorList>
            <person name="Koper P."/>
        </authorList>
    </citation>
    <scope>NUCLEOTIDE SEQUENCE</scope>
    <source>
        <strain evidence="3">PCM 2298</strain>
    </source>
</reference>